<reference evidence="2 3" key="1">
    <citation type="journal article" date="2007" name="Genome Biol.">
        <title>Genome analysis and genome-wide proteomics of Thermococcus gammatolerans, the most radioresistant organism known amongst the Archaea.</title>
        <authorList>
            <person name="Zivanovic Y."/>
            <person name="Armengaud J."/>
            <person name="Lagorce A."/>
            <person name="Leplat C."/>
            <person name="Guerin P."/>
            <person name="Dutertre M."/>
            <person name="Anthouard V."/>
            <person name="Forterre P."/>
            <person name="Wincker P."/>
            <person name="Confalonieri F."/>
        </authorList>
    </citation>
    <scope>NUCLEOTIDE SEQUENCE [LARGE SCALE GENOMIC DNA]</scope>
    <source>
        <strain evidence="3">DSM 15229 / JCM 11827 / EJ3</strain>
    </source>
</reference>
<dbReference type="PaxDb" id="593117-TGAM_1480"/>
<evidence type="ECO:0000313" key="3">
    <source>
        <dbReference type="Proteomes" id="UP000001488"/>
    </source>
</evidence>
<name>C5A6X0_THEGJ</name>
<dbReference type="HOGENOM" id="CLU_157021_0_0_2"/>
<protein>
    <submittedName>
        <fullName evidence="2">Uncharacterized protein</fullName>
    </submittedName>
</protein>
<dbReference type="EMBL" id="CP001398">
    <property type="protein sequence ID" value="ACS33982.1"/>
    <property type="molecule type" value="Genomic_DNA"/>
</dbReference>
<keyword evidence="3" id="KW-1185">Reference proteome</keyword>
<keyword evidence="1" id="KW-0812">Transmembrane</keyword>
<feature type="transmembrane region" description="Helical" evidence="1">
    <location>
        <begin position="25"/>
        <end position="43"/>
    </location>
</feature>
<sequence>MKFLGTSIKPLVHLNFFIPFNQARTIAMIEFVILLGVIGGWFIATTTLIAMLIFGKMWGLVGVPLLVLGVELNKFLKRRYMDVVVSSSPRAREIAKHIFEMNELIILSSYAAALFLYIVVQKYVEVIIKVPPG</sequence>
<feature type="transmembrane region" description="Helical" evidence="1">
    <location>
        <begin position="104"/>
        <end position="124"/>
    </location>
</feature>
<dbReference type="PATRIC" id="fig|593117.10.peg.1481"/>
<evidence type="ECO:0000256" key="1">
    <source>
        <dbReference type="SAM" id="Phobius"/>
    </source>
</evidence>
<gene>
    <name evidence="2" type="ordered locus">TGAM_1480</name>
</gene>
<keyword evidence="1" id="KW-1133">Transmembrane helix</keyword>
<accession>C5A6X0</accession>
<dbReference type="STRING" id="593117.TGAM_1480"/>
<dbReference type="Proteomes" id="UP000001488">
    <property type="component" value="Chromosome"/>
</dbReference>
<proteinExistence type="predicted"/>
<dbReference type="AlphaFoldDB" id="C5A6X0"/>
<evidence type="ECO:0000313" key="2">
    <source>
        <dbReference type="EMBL" id="ACS33982.1"/>
    </source>
</evidence>
<dbReference type="KEGG" id="tga:TGAM_1480"/>
<feature type="transmembrane region" description="Helical" evidence="1">
    <location>
        <begin position="49"/>
        <end position="70"/>
    </location>
</feature>
<organism evidence="2 3">
    <name type="scientific">Thermococcus gammatolerans (strain DSM 15229 / JCM 11827 / EJ3)</name>
    <dbReference type="NCBI Taxonomy" id="593117"/>
    <lineage>
        <taxon>Archaea</taxon>
        <taxon>Methanobacteriati</taxon>
        <taxon>Methanobacteriota</taxon>
        <taxon>Thermococci</taxon>
        <taxon>Thermococcales</taxon>
        <taxon>Thermococcaceae</taxon>
        <taxon>Thermococcus</taxon>
    </lineage>
</organism>
<keyword evidence="1" id="KW-0472">Membrane</keyword>
<dbReference type="eggNOG" id="arCOG08604">
    <property type="taxonomic scope" value="Archaea"/>
</dbReference>